<dbReference type="GeneID" id="28496446"/>
<dbReference type="OrthoDB" id="96262at2157"/>
<keyword evidence="2" id="KW-1185">Reference proteome</keyword>
<dbReference type="STRING" id="1712654.A7C91_09590"/>
<name>A0A172WJ66_9EURY</name>
<protein>
    <recommendedName>
        <fullName evidence="3">Acyl-protein synthetase LuxE domain-containing protein</fullName>
    </recommendedName>
</protein>
<dbReference type="Proteomes" id="UP000076969">
    <property type="component" value="Chromosome"/>
</dbReference>
<dbReference type="EMBL" id="CP015520">
    <property type="protein sequence ID" value="ANF23389.1"/>
    <property type="molecule type" value="Genomic_DNA"/>
</dbReference>
<dbReference type="AlphaFoldDB" id="A0A172WJ66"/>
<dbReference type="KEGG" id="tpie:A7C91_09590"/>
<evidence type="ECO:0000313" key="2">
    <source>
        <dbReference type="Proteomes" id="UP000076969"/>
    </source>
</evidence>
<evidence type="ECO:0000313" key="1">
    <source>
        <dbReference type="EMBL" id="ANF23389.1"/>
    </source>
</evidence>
<gene>
    <name evidence="1" type="ORF">A7C91_09590</name>
</gene>
<proteinExistence type="predicted"/>
<evidence type="ECO:0008006" key="3">
    <source>
        <dbReference type="Google" id="ProtNLM"/>
    </source>
</evidence>
<accession>A0A172WJ66</accession>
<reference evidence="2" key="1">
    <citation type="journal article" date="2016" name="Syst. Appl. Microbiol.">
        <title>Thermococcus piezophilus sp. nov., a novel hyperthermophilic and piezophilic archaeon with a broad pressure range for growth, isolated from a deepest hydrothermal vent at the Mid-Cayman Rise.</title>
        <authorList>
            <person name="Dalmasso C."/>
            <person name="Oger P."/>
            <person name="Selva G."/>
            <person name="Courtine D."/>
            <person name="L'Haridon S."/>
            <person name="Garlaschelli A."/>
            <person name="Roussel E."/>
            <person name="Miyazaki J."/>
            <person name="Reveillaud J."/>
            <person name="Jebbar M."/>
            <person name="Takai K."/>
            <person name="Maignien L."/>
            <person name="Alain K."/>
        </authorList>
    </citation>
    <scope>NUCLEOTIDE SEQUENCE [LARGE SCALE GENOMIC DNA]</scope>
    <source>
        <strain evidence="2">CDGS</strain>
    </source>
</reference>
<organism evidence="1 2">
    <name type="scientific">Thermococcus piezophilus</name>
    <dbReference type="NCBI Taxonomy" id="1712654"/>
    <lineage>
        <taxon>Archaea</taxon>
        <taxon>Methanobacteriati</taxon>
        <taxon>Methanobacteriota</taxon>
        <taxon>Thermococci</taxon>
        <taxon>Thermococcales</taxon>
        <taxon>Thermococcaceae</taxon>
        <taxon>Thermococcus</taxon>
    </lineage>
</organism>
<sequence>MDYQRVLDKLHVNPLNAGKTETKEYLREVFEFHMTNTPYWKRVISAARLDLDELFQGTLEEVFERIFNSGLAVDEEYLRHNWLEFIPNNYSGRIRFYQSSGTTRERAIGHWDRDYLKALHMYLRESLDEIYSLAEIYNEEHQMKALAHGPYGWYQDEISELVWSYGGVLYFIGMETDGLKKVYAKQGLEAVLKILDPLVRYTKRVMEKDTINTVRSAPPLMALFEPYHENIETTIISGVGINYEFFQHLSEKFENATLIPLYGYYAFGDLVGIQKGRSFWYYPNYPFTIIFPLKQEDGYKIVKHGERGQVGMIIARPEVLIVKLEDETAIRTPADGPFRWDGFGDPKRRVG</sequence>
<dbReference type="RefSeq" id="WP_068666998.1">
    <property type="nucleotide sequence ID" value="NZ_CP015520.1"/>
</dbReference>